<dbReference type="EMBL" id="JAPPUY010000005">
    <property type="protein sequence ID" value="MCY4747151.1"/>
    <property type="molecule type" value="Genomic_DNA"/>
</dbReference>
<dbReference type="Proteomes" id="UP001076464">
    <property type="component" value="Unassembled WGS sequence"/>
</dbReference>
<evidence type="ECO:0000313" key="2">
    <source>
        <dbReference type="Proteomes" id="UP001076464"/>
    </source>
</evidence>
<organism evidence="1 2">
    <name type="scientific">Roseateles hydrophilus</name>
    <dbReference type="NCBI Taxonomy" id="2975054"/>
    <lineage>
        <taxon>Bacteria</taxon>
        <taxon>Pseudomonadati</taxon>
        <taxon>Pseudomonadota</taxon>
        <taxon>Betaproteobacteria</taxon>
        <taxon>Burkholderiales</taxon>
        <taxon>Sphaerotilaceae</taxon>
        <taxon>Roseateles</taxon>
    </lineage>
</organism>
<protein>
    <submittedName>
        <fullName evidence="1">Uncharacterized protein</fullName>
    </submittedName>
</protein>
<name>A0ACC6CFH2_9BURK</name>
<keyword evidence="2" id="KW-1185">Reference proteome</keyword>
<gene>
    <name evidence="1" type="ORF">NYO99_19415</name>
</gene>
<proteinExistence type="predicted"/>
<sequence length="176" mass="17728">MRTTLLLMSLSAVLALAGCAASHQQQMASAATTPLSDLNLVNAPIPDTLVQAQQAPYRMPADASCPALAADIRALDAVLGADLDTPATDANPSLVERGGDAVTGAAKRAVEGAIPFRGWVRKLSGAERYSRQVAAAIAAGTVRRAFLKGIAQARACEAVPAAPAAALSAASGAAAR</sequence>
<evidence type="ECO:0000313" key="1">
    <source>
        <dbReference type="EMBL" id="MCY4747151.1"/>
    </source>
</evidence>
<comment type="caution">
    <text evidence="1">The sequence shown here is derived from an EMBL/GenBank/DDBJ whole genome shotgun (WGS) entry which is preliminary data.</text>
</comment>
<reference evidence="1" key="1">
    <citation type="submission" date="2022-08" db="EMBL/GenBank/DDBJ databases">
        <title>Genome sequencing of Pelomonas sp. UHG3.</title>
        <authorList>
            <person name="So Y."/>
        </authorList>
    </citation>
    <scope>NUCLEOTIDE SEQUENCE</scope>
    <source>
        <strain evidence="1">UHG3</strain>
    </source>
</reference>
<accession>A0ACC6CFH2</accession>